<evidence type="ECO:0000256" key="2">
    <source>
        <dbReference type="SAM" id="Phobius"/>
    </source>
</evidence>
<dbReference type="PANTHER" id="PTHR31170">
    <property type="entry name" value="BNAC04G53230D PROTEIN"/>
    <property type="match status" value="1"/>
</dbReference>
<name>A0AAW1WTR0_RUBAR</name>
<dbReference type="Pfam" id="PF03140">
    <property type="entry name" value="DUF247"/>
    <property type="match status" value="1"/>
</dbReference>
<feature type="compositionally biased region" description="Polar residues" evidence="1">
    <location>
        <begin position="17"/>
        <end position="30"/>
    </location>
</feature>
<comment type="caution">
    <text evidence="3">The sequence shown here is derived from an EMBL/GenBank/DDBJ whole genome shotgun (WGS) entry which is preliminary data.</text>
</comment>
<dbReference type="Proteomes" id="UP001457282">
    <property type="component" value="Unassembled WGS sequence"/>
</dbReference>
<gene>
    <name evidence="3" type="ORF">M0R45_025185</name>
</gene>
<feature type="transmembrane region" description="Helical" evidence="2">
    <location>
        <begin position="423"/>
        <end position="444"/>
    </location>
</feature>
<reference evidence="3 4" key="1">
    <citation type="journal article" date="2023" name="G3 (Bethesda)">
        <title>A chromosome-length genome assembly and annotation of blackberry (Rubus argutus, cv. 'Hillquist').</title>
        <authorList>
            <person name="Bruna T."/>
            <person name="Aryal R."/>
            <person name="Dudchenko O."/>
            <person name="Sargent D.J."/>
            <person name="Mead D."/>
            <person name="Buti M."/>
            <person name="Cavallini A."/>
            <person name="Hytonen T."/>
            <person name="Andres J."/>
            <person name="Pham M."/>
            <person name="Weisz D."/>
            <person name="Mascagni F."/>
            <person name="Usai G."/>
            <person name="Natali L."/>
            <person name="Bassil N."/>
            <person name="Fernandez G.E."/>
            <person name="Lomsadze A."/>
            <person name="Armour M."/>
            <person name="Olukolu B."/>
            <person name="Poorten T."/>
            <person name="Britton C."/>
            <person name="Davik J."/>
            <person name="Ashrafi H."/>
            <person name="Aiden E.L."/>
            <person name="Borodovsky M."/>
            <person name="Worthington M."/>
        </authorList>
    </citation>
    <scope>NUCLEOTIDE SEQUENCE [LARGE SCALE GENOMIC DNA]</scope>
    <source>
        <strain evidence="3">PI 553951</strain>
    </source>
</reference>
<evidence type="ECO:0000256" key="1">
    <source>
        <dbReference type="SAM" id="MobiDB-lite"/>
    </source>
</evidence>
<keyword evidence="4" id="KW-1185">Reference proteome</keyword>
<protein>
    <submittedName>
        <fullName evidence="3">Uncharacterized protein</fullName>
    </submittedName>
</protein>
<dbReference type="InterPro" id="IPR004158">
    <property type="entry name" value="DUF247_pln"/>
</dbReference>
<evidence type="ECO:0000313" key="4">
    <source>
        <dbReference type="Proteomes" id="UP001457282"/>
    </source>
</evidence>
<accession>A0AAW1WTR0</accession>
<organism evidence="3 4">
    <name type="scientific">Rubus argutus</name>
    <name type="common">Southern blackberry</name>
    <dbReference type="NCBI Taxonomy" id="59490"/>
    <lineage>
        <taxon>Eukaryota</taxon>
        <taxon>Viridiplantae</taxon>
        <taxon>Streptophyta</taxon>
        <taxon>Embryophyta</taxon>
        <taxon>Tracheophyta</taxon>
        <taxon>Spermatophyta</taxon>
        <taxon>Magnoliopsida</taxon>
        <taxon>eudicotyledons</taxon>
        <taxon>Gunneridae</taxon>
        <taxon>Pentapetalae</taxon>
        <taxon>rosids</taxon>
        <taxon>fabids</taxon>
        <taxon>Rosales</taxon>
        <taxon>Rosaceae</taxon>
        <taxon>Rosoideae</taxon>
        <taxon>Rosoideae incertae sedis</taxon>
        <taxon>Rubus</taxon>
    </lineage>
</organism>
<evidence type="ECO:0000313" key="3">
    <source>
        <dbReference type="EMBL" id="KAK9928028.1"/>
    </source>
</evidence>
<dbReference type="EMBL" id="JBEDUW010000005">
    <property type="protein sequence ID" value="KAK9928028.1"/>
    <property type="molecule type" value="Genomic_DNA"/>
</dbReference>
<keyword evidence="2" id="KW-1133">Transmembrane helix</keyword>
<keyword evidence="2" id="KW-0812">Transmembrane</keyword>
<dbReference type="AlphaFoldDB" id="A0AAW1WTR0"/>
<dbReference type="PANTHER" id="PTHR31170:SF17">
    <property type="match status" value="1"/>
</dbReference>
<keyword evidence="2" id="KW-0472">Membrane</keyword>
<sequence>MEDSGRDDHHVACTENGFGSSMSNIDTGSVESDLRSSMDDIVSENSMLSTRCCIFQTPKLLFRNNERSFLPIAFSIGPLHHGKPDLAETEQIKLKYTQDLITRVSEWNDTILKDLVEEITSLEEKARQCYNVPVKFSRDEFVKILLVDGCFLIELFRKYGGQDSPASPDDPVMSRGCMLEVVDRDLFLLENQIPWMVLDRLYRMTSFPNRKTMPLTQIAVMYFNSNGYITRQSSKMSSCWRPSLEKSKHILELLRNKLIWHTTLEGCLNLNWELIPCASSLQEAGVKFKKGRSINGILDIKFSNGVLEIPSLIIQETTEAIFRNLISFEQCYHRCYPGITSYVMLLDCLINTSKDINILCESGIIQNWLNPEEAAQIFNKLYQDTSVSQFYYLELCGEVNKYCRRRWPRWRAMYVRNHFSSPWAIASQIFAAMMLILAFLQTVFSIKK</sequence>
<feature type="region of interest" description="Disordered" evidence="1">
    <location>
        <begin position="1"/>
        <end position="31"/>
    </location>
</feature>
<proteinExistence type="predicted"/>
<feature type="compositionally biased region" description="Basic and acidic residues" evidence="1">
    <location>
        <begin position="1"/>
        <end position="12"/>
    </location>
</feature>